<accession>A0A0K6GF68</accession>
<evidence type="ECO:0000259" key="1">
    <source>
        <dbReference type="Pfam" id="PF12770"/>
    </source>
</evidence>
<dbReference type="InterPro" id="IPR024983">
    <property type="entry name" value="CHAT_dom"/>
</dbReference>
<feature type="domain" description="CHAT" evidence="1">
    <location>
        <begin position="260"/>
        <end position="548"/>
    </location>
</feature>
<proteinExistence type="predicted"/>
<dbReference type="AlphaFoldDB" id="A0A0K6GF68"/>
<organism evidence="2 3">
    <name type="scientific">Rhizoctonia solani</name>
    <dbReference type="NCBI Taxonomy" id="456999"/>
    <lineage>
        <taxon>Eukaryota</taxon>
        <taxon>Fungi</taxon>
        <taxon>Dikarya</taxon>
        <taxon>Basidiomycota</taxon>
        <taxon>Agaricomycotina</taxon>
        <taxon>Agaricomycetes</taxon>
        <taxon>Cantharellales</taxon>
        <taxon>Ceratobasidiaceae</taxon>
        <taxon>Rhizoctonia</taxon>
    </lineage>
</organism>
<dbReference type="Proteomes" id="UP000044841">
    <property type="component" value="Unassembled WGS sequence"/>
</dbReference>
<name>A0A0K6GF68_9AGAM</name>
<keyword evidence="3" id="KW-1185">Reference proteome</keyword>
<protein>
    <recommendedName>
        <fullName evidence="1">CHAT domain-containing protein</fullName>
    </recommendedName>
</protein>
<gene>
    <name evidence="2" type="ORF">RSOLAG22IIIB_06608</name>
</gene>
<reference evidence="2 3" key="1">
    <citation type="submission" date="2015-07" db="EMBL/GenBank/DDBJ databases">
        <authorList>
            <person name="Noorani M."/>
        </authorList>
    </citation>
    <scope>NUCLEOTIDE SEQUENCE [LARGE SCALE GENOMIC DNA]</scope>
    <source>
        <strain evidence="2">BBA 69670</strain>
    </source>
</reference>
<evidence type="ECO:0000313" key="3">
    <source>
        <dbReference type="Proteomes" id="UP000044841"/>
    </source>
</evidence>
<evidence type="ECO:0000313" key="2">
    <source>
        <dbReference type="EMBL" id="CUA77268.1"/>
    </source>
</evidence>
<dbReference type="Pfam" id="PF12770">
    <property type="entry name" value="CHAT"/>
    <property type="match status" value="1"/>
</dbReference>
<sequence length="549" mass="60554">MNQALKFTNSNDFHWPLRLKNLGLCYWTQFCRVPGRSESLDNAVNYLREAATSAFGSPQLKLSAALEWGRIAAQHSHASDPIPAYQVALSLITEVAWLGNTVEKRYIGLHKVRELAMEAAAVAIDVDKYALALEWLEQARSVVWNQDLQLRSPVDELTSKHPVLAQEFTSISSELLRVGNGSQESHISKSSVAAKEEAAQRHRRLAESYAALLSRIRKLDGFENFMRVNIDAALSKSGVRERGFSRQSMIKGKANHFETTLATLWNNLAKPVLDLLGYTNDTRSGQLPHITWCLTGPLSFLPVHAAGYYDRPGAKLSDFAVSSYAPTIGALLAAKASSSEFISSILAVGQSESPGHDLKPLPGATIELANIQRHVAKLSQHTELVGGKATPMAVLNEMKHHNSVHFACHARQNVTDPNKSGFFLHEGELALTSIRKEHFENKGLAFLSACQTATGDKELPDEAVHLASGMLMAGFPSVVATMWSVVDDDAPFVVDRFYKELSKDGVMRTDQVARALHYATQALREKVKEDGGSGDRWFSRWVPYIHIGM</sequence>
<dbReference type="EMBL" id="CYGV01001811">
    <property type="protein sequence ID" value="CUA77268.1"/>
    <property type="molecule type" value="Genomic_DNA"/>
</dbReference>